<feature type="transmembrane region" description="Helical" evidence="5">
    <location>
        <begin position="344"/>
        <end position="361"/>
    </location>
</feature>
<protein>
    <submittedName>
        <fullName evidence="7">Amino acid transporter</fullName>
    </submittedName>
</protein>
<comment type="subcellular location">
    <subcellularLocation>
        <location evidence="1">Membrane</location>
        <topology evidence="1">Multi-pass membrane protein</topology>
    </subcellularLocation>
</comment>
<keyword evidence="3 5" id="KW-1133">Transmembrane helix</keyword>
<dbReference type="Proteomes" id="UP000078348">
    <property type="component" value="Unassembled WGS sequence"/>
</dbReference>
<evidence type="ECO:0000259" key="6">
    <source>
        <dbReference type="Pfam" id="PF01490"/>
    </source>
</evidence>
<feature type="transmembrane region" description="Helical" evidence="5">
    <location>
        <begin position="108"/>
        <end position="132"/>
    </location>
</feature>
<feature type="transmembrane region" description="Helical" evidence="5">
    <location>
        <begin position="180"/>
        <end position="198"/>
    </location>
</feature>
<sequence>MSKTIIQGTVVTPPNLDSEEAVNEYKDTGATFQSTFINVVNTIIGAGILSIPSSIHGTGLIGSLLLLVMACLFSICGAFFLIVSAVYTKKDSYGDIGQTLYGTTVRNISIITLILYEVGVSTAYSVILFEQVLDLLSVWGGFNSATLWRNRWWITYVATLLFSVPLLCMKSLDSLRYTSFGAVLCIFLFVCISIYLGVTQLVKEPLHYNLFPSDSSQTAVSMTIFSSALCFHTNIPKMVRELKYPKATRFATKVHKMFRIGTTAAISCTSLYYIVGAFAYFAFGNEIAGNLLTNFQHKGFWYLEIVKFAYALVVIFSNPVIAFPSVYVIDKVLFKDERNWRRRLAESLLWCTVIWFIATLVPQLDVVFSFTGATGGILLLYVLPSYFYIAIVKRVRKKANSAALSLLGPSWLYWAAHCLIVATLIEGCISIVTQIKKLTGSS</sequence>
<name>A0A196S6W1_BLAHN</name>
<keyword evidence="2 5" id="KW-0812">Transmembrane</keyword>
<comment type="caution">
    <text evidence="7">The sequence shown here is derived from an EMBL/GenBank/DDBJ whole genome shotgun (WGS) entry which is preliminary data.</text>
</comment>
<accession>A0A196S6W1</accession>
<feature type="transmembrane region" description="Helical" evidence="5">
    <location>
        <begin position="36"/>
        <end position="55"/>
    </location>
</feature>
<organism evidence="7 8">
    <name type="scientific">Blastocystis sp. subtype 1 (strain ATCC 50177 / NandII)</name>
    <dbReference type="NCBI Taxonomy" id="478820"/>
    <lineage>
        <taxon>Eukaryota</taxon>
        <taxon>Sar</taxon>
        <taxon>Stramenopiles</taxon>
        <taxon>Bigyra</taxon>
        <taxon>Opalozoa</taxon>
        <taxon>Opalinata</taxon>
        <taxon>Blastocystidae</taxon>
        <taxon>Blastocystis</taxon>
    </lineage>
</organism>
<dbReference type="GO" id="GO:0016020">
    <property type="term" value="C:membrane"/>
    <property type="evidence" value="ECO:0007669"/>
    <property type="project" value="UniProtKB-SubCell"/>
</dbReference>
<reference evidence="7 8" key="1">
    <citation type="submission" date="2016-05" db="EMBL/GenBank/DDBJ databases">
        <title>Nuclear genome of Blastocystis sp. subtype 1 NandII.</title>
        <authorList>
            <person name="Gentekaki E."/>
            <person name="Curtis B."/>
            <person name="Stairs C."/>
            <person name="Eme L."/>
            <person name="Herman E."/>
            <person name="Klimes V."/>
            <person name="Arias M.C."/>
            <person name="Elias M."/>
            <person name="Hilliou F."/>
            <person name="Klute M."/>
            <person name="Malik S.-B."/>
            <person name="Pightling A."/>
            <person name="Rachubinski R."/>
            <person name="Salas D."/>
            <person name="Schlacht A."/>
            <person name="Suga H."/>
            <person name="Archibald J."/>
            <person name="Ball S.G."/>
            <person name="Clark G."/>
            <person name="Dacks J."/>
            <person name="Van Der Giezen M."/>
            <person name="Tsaousis A."/>
            <person name="Roger A."/>
        </authorList>
    </citation>
    <scope>NUCLEOTIDE SEQUENCE [LARGE SCALE GENOMIC DNA]</scope>
    <source>
        <strain evidence="8">ATCC 50177 / NandII</strain>
    </source>
</reference>
<evidence type="ECO:0000256" key="4">
    <source>
        <dbReference type="ARBA" id="ARBA00023136"/>
    </source>
</evidence>
<gene>
    <name evidence="7" type="ORF">AV274_6508</name>
</gene>
<evidence type="ECO:0000256" key="5">
    <source>
        <dbReference type="SAM" id="Phobius"/>
    </source>
</evidence>
<dbReference type="GO" id="GO:0015179">
    <property type="term" value="F:L-amino acid transmembrane transporter activity"/>
    <property type="evidence" value="ECO:0007669"/>
    <property type="project" value="TreeGrafter"/>
</dbReference>
<dbReference type="EMBL" id="LXWW01000578">
    <property type="protein sequence ID" value="OAO11807.1"/>
    <property type="molecule type" value="Genomic_DNA"/>
</dbReference>
<dbReference type="Pfam" id="PF01490">
    <property type="entry name" value="Aa_trans"/>
    <property type="match status" value="1"/>
</dbReference>
<feature type="transmembrane region" description="Helical" evidence="5">
    <location>
        <begin position="61"/>
        <end position="87"/>
    </location>
</feature>
<proteinExistence type="predicted"/>
<feature type="transmembrane region" description="Helical" evidence="5">
    <location>
        <begin position="367"/>
        <end position="391"/>
    </location>
</feature>
<dbReference type="STRING" id="478820.A0A196S6W1"/>
<dbReference type="InterPro" id="IPR013057">
    <property type="entry name" value="AA_transpt_TM"/>
</dbReference>
<dbReference type="PANTHER" id="PTHR22950">
    <property type="entry name" value="AMINO ACID TRANSPORTER"/>
    <property type="match status" value="1"/>
</dbReference>
<feature type="domain" description="Amino acid transporter transmembrane" evidence="6">
    <location>
        <begin position="30"/>
        <end position="418"/>
    </location>
</feature>
<dbReference type="OrthoDB" id="438545at2759"/>
<feature type="transmembrane region" description="Helical" evidence="5">
    <location>
        <begin position="301"/>
        <end position="323"/>
    </location>
</feature>
<feature type="transmembrane region" description="Helical" evidence="5">
    <location>
        <begin position="257"/>
        <end position="281"/>
    </location>
</feature>
<dbReference type="Gene3D" id="1.20.1740.10">
    <property type="entry name" value="Amino acid/polyamine transporter I"/>
    <property type="match status" value="1"/>
</dbReference>
<evidence type="ECO:0000313" key="7">
    <source>
        <dbReference type="EMBL" id="OAO11807.1"/>
    </source>
</evidence>
<evidence type="ECO:0000256" key="1">
    <source>
        <dbReference type="ARBA" id="ARBA00004141"/>
    </source>
</evidence>
<evidence type="ECO:0000256" key="3">
    <source>
        <dbReference type="ARBA" id="ARBA00022989"/>
    </source>
</evidence>
<evidence type="ECO:0000256" key="2">
    <source>
        <dbReference type="ARBA" id="ARBA00022692"/>
    </source>
</evidence>
<feature type="transmembrane region" description="Helical" evidence="5">
    <location>
        <begin position="218"/>
        <end position="236"/>
    </location>
</feature>
<feature type="transmembrane region" description="Helical" evidence="5">
    <location>
        <begin position="152"/>
        <end position="168"/>
    </location>
</feature>
<feature type="transmembrane region" description="Helical" evidence="5">
    <location>
        <begin position="411"/>
        <end position="432"/>
    </location>
</feature>
<evidence type="ECO:0000313" key="8">
    <source>
        <dbReference type="Proteomes" id="UP000078348"/>
    </source>
</evidence>
<dbReference type="AlphaFoldDB" id="A0A196S6W1"/>
<keyword evidence="8" id="KW-1185">Reference proteome</keyword>
<keyword evidence="4 5" id="KW-0472">Membrane</keyword>